<dbReference type="AlphaFoldDB" id="A0A5S3WMX6"/>
<evidence type="ECO:0000256" key="3">
    <source>
        <dbReference type="ARBA" id="ARBA00022729"/>
    </source>
</evidence>
<organism evidence="7 8">
    <name type="scientific">Pseudoalteromonas rubra</name>
    <dbReference type="NCBI Taxonomy" id="43658"/>
    <lineage>
        <taxon>Bacteria</taxon>
        <taxon>Pseudomonadati</taxon>
        <taxon>Pseudomonadota</taxon>
        <taxon>Gammaproteobacteria</taxon>
        <taxon>Alteromonadales</taxon>
        <taxon>Pseudoalteromonadaceae</taxon>
        <taxon>Pseudoalteromonas</taxon>
    </lineage>
</organism>
<name>A0A5S3WMX6_9GAMM</name>
<reference evidence="7 8" key="1">
    <citation type="submission" date="2018-01" db="EMBL/GenBank/DDBJ databases">
        <authorList>
            <person name="Paulsen S."/>
            <person name="Gram L.K."/>
        </authorList>
    </citation>
    <scope>NUCLEOTIDE SEQUENCE [LARGE SCALE GENOMIC DNA]</scope>
    <source>
        <strain evidence="7 8">S2676</strain>
    </source>
</reference>
<evidence type="ECO:0000256" key="2">
    <source>
        <dbReference type="ARBA" id="ARBA00005722"/>
    </source>
</evidence>
<evidence type="ECO:0000256" key="4">
    <source>
        <dbReference type="ARBA" id="ARBA00023136"/>
    </source>
</evidence>
<proteinExistence type="inferred from homology"/>
<keyword evidence="5" id="KW-0998">Cell outer membrane</keyword>
<dbReference type="Gene3D" id="2.40.160.20">
    <property type="match status" value="1"/>
</dbReference>
<comment type="caution">
    <text evidence="7">The sequence shown here is derived from an EMBL/GenBank/DDBJ whole genome shotgun (WGS) entry which is preliminary data.</text>
</comment>
<evidence type="ECO:0008006" key="9">
    <source>
        <dbReference type="Google" id="ProtNLM"/>
    </source>
</evidence>
<dbReference type="InterPro" id="IPR010583">
    <property type="entry name" value="MipA"/>
</dbReference>
<sequence>MLFVSKVMTGIKIMNKVLVHTLAVCLSLAGVTSAPLQAAEPVEEKRPDSKGYMAIGVGAFAGQGPFGDAGAGLGYFINGAYEWDNGLFVEVPGGPNNILGSTSVGYNLYRTDHWDVDFLASSAHSDADTKYIQQDGSELRFTKNQTNYLGVRFRGIWSGLRFQLIATPKLSDDRGTYVSSQISKHWTIQNWHLFGAYRVNYLSGGLLNYYYGVNNAENNNNNRISGLPKYIASSGLSHSLHLGATYPLTENWLFDASLRYYQTPSAVADSPIIQNNLMRGDNRSRNALGLGLSVSYVF</sequence>
<feature type="signal peptide" evidence="6">
    <location>
        <begin position="1"/>
        <end position="38"/>
    </location>
</feature>
<evidence type="ECO:0000256" key="5">
    <source>
        <dbReference type="ARBA" id="ARBA00023237"/>
    </source>
</evidence>
<keyword evidence="4" id="KW-0472">Membrane</keyword>
<dbReference type="OrthoDB" id="5903970at2"/>
<protein>
    <recommendedName>
        <fullName evidence="9">MipA/OmpV family protein</fullName>
    </recommendedName>
</protein>
<evidence type="ECO:0000313" key="8">
    <source>
        <dbReference type="Proteomes" id="UP000310249"/>
    </source>
</evidence>
<dbReference type="GO" id="GO:0009279">
    <property type="term" value="C:cell outer membrane"/>
    <property type="evidence" value="ECO:0007669"/>
    <property type="project" value="UniProtKB-SubCell"/>
</dbReference>
<gene>
    <name evidence="7" type="ORF">CWB99_09470</name>
</gene>
<dbReference type="PANTHER" id="PTHR38776">
    <property type="entry name" value="MLTA-INTERACTING PROTEIN-RELATED"/>
    <property type="match status" value="1"/>
</dbReference>
<evidence type="ECO:0000256" key="6">
    <source>
        <dbReference type="SAM" id="SignalP"/>
    </source>
</evidence>
<dbReference type="Proteomes" id="UP000310249">
    <property type="component" value="Unassembled WGS sequence"/>
</dbReference>
<feature type="chain" id="PRO_5024404212" description="MipA/OmpV family protein" evidence="6">
    <location>
        <begin position="39"/>
        <end position="298"/>
    </location>
</feature>
<accession>A0A5S3WMX6</accession>
<dbReference type="PANTHER" id="PTHR38776:SF1">
    <property type="entry name" value="MLTA-INTERACTING PROTEIN-RELATED"/>
    <property type="match status" value="1"/>
</dbReference>
<dbReference type="SUPFAM" id="SSF56935">
    <property type="entry name" value="Porins"/>
    <property type="match status" value="1"/>
</dbReference>
<evidence type="ECO:0000256" key="1">
    <source>
        <dbReference type="ARBA" id="ARBA00004442"/>
    </source>
</evidence>
<comment type="similarity">
    <text evidence="2">Belongs to the MipA/OmpV family.</text>
</comment>
<dbReference type="EMBL" id="PNCI01000018">
    <property type="protein sequence ID" value="TMP29413.1"/>
    <property type="molecule type" value="Genomic_DNA"/>
</dbReference>
<evidence type="ECO:0000313" key="7">
    <source>
        <dbReference type="EMBL" id="TMP29413.1"/>
    </source>
</evidence>
<dbReference type="Pfam" id="PF06629">
    <property type="entry name" value="MipA"/>
    <property type="match status" value="1"/>
</dbReference>
<keyword evidence="3 6" id="KW-0732">Signal</keyword>
<reference evidence="8" key="2">
    <citation type="submission" date="2019-06" db="EMBL/GenBank/DDBJ databases">
        <title>Co-occurence of chitin degradation, pigmentation and bioactivity in marine Pseudoalteromonas.</title>
        <authorList>
            <person name="Sonnenschein E.C."/>
            <person name="Bech P.K."/>
        </authorList>
    </citation>
    <scope>NUCLEOTIDE SEQUENCE [LARGE SCALE GENOMIC DNA]</scope>
    <source>
        <strain evidence="8">S2676</strain>
    </source>
</reference>
<comment type="subcellular location">
    <subcellularLocation>
        <location evidence="1">Cell outer membrane</location>
    </subcellularLocation>
</comment>